<evidence type="ECO:0000313" key="3">
    <source>
        <dbReference type="EMBL" id="GEN31385.1"/>
    </source>
</evidence>
<evidence type="ECO:0000256" key="1">
    <source>
        <dbReference type="SAM" id="MobiDB-lite"/>
    </source>
</evidence>
<dbReference type="AlphaFoldDB" id="A0A511UXM6"/>
<comment type="caution">
    <text evidence="3">The sequence shown here is derived from an EMBL/GenBank/DDBJ whole genome shotgun (WGS) entry which is preliminary data.</text>
</comment>
<dbReference type="Pfam" id="PF14039">
    <property type="entry name" value="YusW"/>
    <property type="match status" value="1"/>
</dbReference>
<feature type="compositionally biased region" description="Polar residues" evidence="1">
    <location>
        <begin position="54"/>
        <end position="63"/>
    </location>
</feature>
<protein>
    <recommendedName>
        <fullName evidence="5">YusW-like protein</fullName>
    </recommendedName>
</protein>
<accession>A0A511UXM6</accession>
<feature type="region of interest" description="Disordered" evidence="1">
    <location>
        <begin position="28"/>
        <end position="63"/>
    </location>
</feature>
<gene>
    <name evidence="3" type="ORF">CQU01_16230</name>
</gene>
<keyword evidence="2" id="KW-0732">Signal</keyword>
<sequence length="167" mass="18984">MRKKIILSLVISSLFLQVGCIAGDKVTNPPANSSLPEDEQGKLTKQPEDEDAMENSTNEQTTVTPYVFQEFDLEVDHEGKEDVIEVEYDNEPNKVEATYIDRLQDLRLKGDEALKKLDPIFSDFDFDENTPDEEVLNTISDAFNIPDGATFELSIEFTNGVEKEYRR</sequence>
<feature type="signal peptide" evidence="2">
    <location>
        <begin position="1"/>
        <end position="22"/>
    </location>
</feature>
<dbReference type="RefSeq" id="WP_146937528.1">
    <property type="nucleotide sequence ID" value="NZ_BJXW01000015.1"/>
</dbReference>
<evidence type="ECO:0000256" key="2">
    <source>
        <dbReference type="SAM" id="SignalP"/>
    </source>
</evidence>
<dbReference type="Proteomes" id="UP000321491">
    <property type="component" value="Unassembled WGS sequence"/>
</dbReference>
<reference evidence="3 4" key="1">
    <citation type="submission" date="2019-07" db="EMBL/GenBank/DDBJ databases">
        <title>Whole genome shotgun sequence of Cerasibacillus quisquiliarum NBRC 102429.</title>
        <authorList>
            <person name="Hosoyama A."/>
            <person name="Uohara A."/>
            <person name="Ohji S."/>
            <person name="Ichikawa N."/>
        </authorList>
    </citation>
    <scope>NUCLEOTIDE SEQUENCE [LARGE SCALE GENOMIC DNA]</scope>
    <source>
        <strain evidence="3 4">NBRC 102429</strain>
    </source>
</reference>
<feature type="chain" id="PRO_5038380894" description="YusW-like protein" evidence="2">
    <location>
        <begin position="23"/>
        <end position="167"/>
    </location>
</feature>
<organism evidence="3 4">
    <name type="scientific">Cerasibacillus quisquiliarum</name>
    <dbReference type="NCBI Taxonomy" id="227865"/>
    <lineage>
        <taxon>Bacteria</taxon>
        <taxon>Bacillati</taxon>
        <taxon>Bacillota</taxon>
        <taxon>Bacilli</taxon>
        <taxon>Bacillales</taxon>
        <taxon>Bacillaceae</taxon>
        <taxon>Cerasibacillus</taxon>
    </lineage>
</organism>
<dbReference type="InterPro" id="IPR025623">
    <property type="entry name" value="YusW"/>
</dbReference>
<evidence type="ECO:0008006" key="5">
    <source>
        <dbReference type="Google" id="ProtNLM"/>
    </source>
</evidence>
<dbReference type="EMBL" id="BJXW01000015">
    <property type="protein sequence ID" value="GEN31385.1"/>
    <property type="molecule type" value="Genomic_DNA"/>
</dbReference>
<name>A0A511UXM6_9BACI</name>
<keyword evidence="4" id="KW-1185">Reference proteome</keyword>
<proteinExistence type="predicted"/>
<dbReference type="OrthoDB" id="2452750at2"/>
<evidence type="ECO:0000313" key="4">
    <source>
        <dbReference type="Proteomes" id="UP000321491"/>
    </source>
</evidence>